<organism evidence="8 9">
    <name type="scientific">Acetitomaculum ruminis DSM 5522</name>
    <dbReference type="NCBI Taxonomy" id="1120918"/>
    <lineage>
        <taxon>Bacteria</taxon>
        <taxon>Bacillati</taxon>
        <taxon>Bacillota</taxon>
        <taxon>Clostridia</taxon>
        <taxon>Lachnospirales</taxon>
        <taxon>Lachnospiraceae</taxon>
        <taxon>Acetitomaculum</taxon>
    </lineage>
</organism>
<dbReference type="NCBIfam" id="TIGR00225">
    <property type="entry name" value="prc"/>
    <property type="match status" value="1"/>
</dbReference>
<evidence type="ECO:0000313" key="8">
    <source>
        <dbReference type="EMBL" id="SFA98398.1"/>
    </source>
</evidence>
<dbReference type="InterPro" id="IPR004447">
    <property type="entry name" value="Peptidase_S41A"/>
</dbReference>
<dbReference type="Gene3D" id="2.30.42.10">
    <property type="match status" value="1"/>
</dbReference>
<dbReference type="PROSITE" id="PS50106">
    <property type="entry name" value="PDZ"/>
    <property type="match status" value="1"/>
</dbReference>
<dbReference type="InterPro" id="IPR036034">
    <property type="entry name" value="PDZ_sf"/>
</dbReference>
<dbReference type="InterPro" id="IPR005151">
    <property type="entry name" value="Tail-specific_protease"/>
</dbReference>
<proteinExistence type="inferred from homology"/>
<dbReference type="SUPFAM" id="SSF50156">
    <property type="entry name" value="PDZ domain-like"/>
    <property type="match status" value="1"/>
</dbReference>
<keyword evidence="6" id="KW-0472">Membrane</keyword>
<dbReference type="Proteomes" id="UP000198838">
    <property type="component" value="Unassembled WGS sequence"/>
</dbReference>
<dbReference type="EMBL" id="FOJY01000006">
    <property type="protein sequence ID" value="SFA98398.1"/>
    <property type="molecule type" value="Genomic_DNA"/>
</dbReference>
<dbReference type="AlphaFoldDB" id="A0A1I0XDR1"/>
<dbReference type="GO" id="GO:0006508">
    <property type="term" value="P:proteolysis"/>
    <property type="evidence" value="ECO:0007669"/>
    <property type="project" value="UniProtKB-KW"/>
</dbReference>
<gene>
    <name evidence="8" type="ORF">SAMN05216249_10676</name>
</gene>
<dbReference type="SMART" id="SM00228">
    <property type="entry name" value="PDZ"/>
    <property type="match status" value="1"/>
</dbReference>
<dbReference type="Pfam" id="PF00595">
    <property type="entry name" value="PDZ"/>
    <property type="match status" value="1"/>
</dbReference>
<protein>
    <submittedName>
        <fullName evidence="8">Carboxyl-terminal processing protease</fullName>
    </submittedName>
</protein>
<dbReference type="CDD" id="cd07560">
    <property type="entry name" value="Peptidase_S41_CPP"/>
    <property type="match status" value="1"/>
</dbReference>
<name>A0A1I0XDR1_9FIRM</name>
<dbReference type="PANTHER" id="PTHR32060">
    <property type="entry name" value="TAIL-SPECIFIC PROTEASE"/>
    <property type="match status" value="1"/>
</dbReference>
<evidence type="ECO:0000259" key="7">
    <source>
        <dbReference type="PROSITE" id="PS50106"/>
    </source>
</evidence>
<keyword evidence="3 5" id="KW-0378">Hydrolase</keyword>
<dbReference type="STRING" id="1120918.SAMN05216249_10676"/>
<dbReference type="GO" id="GO:0008236">
    <property type="term" value="F:serine-type peptidase activity"/>
    <property type="evidence" value="ECO:0007669"/>
    <property type="project" value="UniProtKB-KW"/>
</dbReference>
<dbReference type="RefSeq" id="WP_092871474.1">
    <property type="nucleotide sequence ID" value="NZ_FOJY01000006.1"/>
</dbReference>
<evidence type="ECO:0000256" key="2">
    <source>
        <dbReference type="ARBA" id="ARBA00022670"/>
    </source>
</evidence>
<dbReference type="Gene3D" id="3.90.226.10">
    <property type="entry name" value="2-enoyl-CoA Hydratase, Chain A, domain 1"/>
    <property type="match status" value="1"/>
</dbReference>
<evidence type="ECO:0000256" key="5">
    <source>
        <dbReference type="RuleBase" id="RU004404"/>
    </source>
</evidence>
<dbReference type="InterPro" id="IPR001478">
    <property type="entry name" value="PDZ"/>
</dbReference>
<dbReference type="GO" id="GO:0007165">
    <property type="term" value="P:signal transduction"/>
    <property type="evidence" value="ECO:0007669"/>
    <property type="project" value="TreeGrafter"/>
</dbReference>
<dbReference type="InterPro" id="IPR029045">
    <property type="entry name" value="ClpP/crotonase-like_dom_sf"/>
</dbReference>
<evidence type="ECO:0000256" key="4">
    <source>
        <dbReference type="ARBA" id="ARBA00022825"/>
    </source>
</evidence>
<evidence type="ECO:0000313" key="9">
    <source>
        <dbReference type="Proteomes" id="UP000198838"/>
    </source>
</evidence>
<comment type="similarity">
    <text evidence="1 5">Belongs to the peptidase S41A family.</text>
</comment>
<evidence type="ECO:0000256" key="6">
    <source>
        <dbReference type="SAM" id="Phobius"/>
    </source>
</evidence>
<evidence type="ECO:0000256" key="1">
    <source>
        <dbReference type="ARBA" id="ARBA00009179"/>
    </source>
</evidence>
<sequence>MFKKNKDTKDEFLSEILDSDEKNKSRIELEKQLIKEYKKGFRQGIFFVIISLLAAFLGIKLSFIIIFGNNVDLSLNFIKLCSKIQTIENFINKYYLDDVDSEQVEAYIYKGLMAGLGDKYAAYYTADEYEKEKSLSEGTYEGIGIVITKANSDTTAKITKVYSGSPAETAGIVAGDQIVKIDGSTVEKMTSKEIVELISKSDKEINLSVYRSSNDRNYSFKVSSDSVEIITVNSKMLEDNVGYIQITEFDTITETQFDDAINDLKDQGMKSLVFDLRDNPGGNVSTVVDIMDKILPEGKIVYFIDKNGNEKDYNSDAENYMDIPMSVIVNGNSASASEIFAGAIKDYKLGKIVGTTTYGKGIVQNVIGLKDGSAIKLTVAKYYTPNGICIHQTGITPDVEVEVGEEDEKDTQLEAAIKALGN</sequence>
<dbReference type="Pfam" id="PF03572">
    <property type="entry name" value="Peptidase_S41"/>
    <property type="match status" value="1"/>
</dbReference>
<feature type="transmembrane region" description="Helical" evidence="6">
    <location>
        <begin position="45"/>
        <end position="67"/>
    </location>
</feature>
<accession>A0A1I0XDR1</accession>
<keyword evidence="6" id="KW-0812">Transmembrane</keyword>
<dbReference type="PANTHER" id="PTHR32060:SF30">
    <property type="entry name" value="CARBOXY-TERMINAL PROCESSING PROTEASE CTPA"/>
    <property type="match status" value="1"/>
</dbReference>
<feature type="domain" description="PDZ" evidence="7">
    <location>
        <begin position="132"/>
        <end position="213"/>
    </location>
</feature>
<reference evidence="8 9" key="1">
    <citation type="submission" date="2016-10" db="EMBL/GenBank/DDBJ databases">
        <authorList>
            <person name="de Groot N.N."/>
        </authorList>
    </citation>
    <scope>NUCLEOTIDE SEQUENCE [LARGE SCALE GENOMIC DNA]</scope>
    <source>
        <strain evidence="8 9">DSM 5522</strain>
    </source>
</reference>
<keyword evidence="2 5" id="KW-0645">Protease</keyword>
<dbReference type="SMART" id="SM00245">
    <property type="entry name" value="TSPc"/>
    <property type="match status" value="1"/>
</dbReference>
<evidence type="ECO:0000256" key="3">
    <source>
        <dbReference type="ARBA" id="ARBA00022801"/>
    </source>
</evidence>
<keyword evidence="9" id="KW-1185">Reference proteome</keyword>
<dbReference type="GO" id="GO:0030288">
    <property type="term" value="C:outer membrane-bounded periplasmic space"/>
    <property type="evidence" value="ECO:0007669"/>
    <property type="project" value="TreeGrafter"/>
</dbReference>
<keyword evidence="6" id="KW-1133">Transmembrane helix</keyword>
<dbReference type="GO" id="GO:0004175">
    <property type="term" value="F:endopeptidase activity"/>
    <property type="evidence" value="ECO:0007669"/>
    <property type="project" value="TreeGrafter"/>
</dbReference>
<dbReference type="OrthoDB" id="9812068at2"/>
<keyword evidence="4 5" id="KW-0720">Serine protease</keyword>
<dbReference type="SUPFAM" id="SSF52096">
    <property type="entry name" value="ClpP/crotonase"/>
    <property type="match status" value="1"/>
</dbReference>